<dbReference type="NCBIfam" id="TIGR02453">
    <property type="entry name" value="TIGR02453 family protein"/>
    <property type="match status" value="1"/>
</dbReference>
<evidence type="ECO:0000313" key="1">
    <source>
        <dbReference type="EMBL" id="GGC50890.1"/>
    </source>
</evidence>
<dbReference type="PIRSF" id="PIRSF028451">
    <property type="entry name" value="UCP028451"/>
    <property type="match status" value="1"/>
</dbReference>
<dbReference type="InterPro" id="IPR015996">
    <property type="entry name" value="UCP028451"/>
</dbReference>
<gene>
    <name evidence="1" type="ORF">GCM10011506_40770</name>
</gene>
<name>A0ABQ1N1Z3_9BACT</name>
<protein>
    <submittedName>
        <fullName evidence="1">TIGR02453 family protein</fullName>
    </submittedName>
</protein>
<dbReference type="InterPro" id="IPR012808">
    <property type="entry name" value="CHP02453"/>
</dbReference>
<dbReference type="PANTHER" id="PTHR36452:SF1">
    <property type="entry name" value="DUF2461 DOMAIN-CONTAINING PROTEIN"/>
    <property type="match status" value="1"/>
</dbReference>
<evidence type="ECO:0000313" key="2">
    <source>
        <dbReference type="Proteomes" id="UP000636010"/>
    </source>
</evidence>
<sequence>MAYFTTDFIHFFKELAQNNHKAWFDDNRERYEQNVKKPFKEFVTDLILEVQKFDPEIMIEAKNAIFRINRDVRFSKNKNPYKNNVGAYISKISKKEEFPGYYVQIDANNLWVGGGLYDLSTENLYKVRQEILYNEAEIKKVLSSKEFISSYGQLLGAKNKILKPPFKEAAEETPLLLNKQFYFMKQFPANTIIKDDLPRFVAEEMEKAYPLNKFFRTALED</sequence>
<accession>A0ABQ1N1Z3</accession>
<reference evidence="2" key="1">
    <citation type="journal article" date="2019" name="Int. J. Syst. Evol. Microbiol.">
        <title>The Global Catalogue of Microorganisms (GCM) 10K type strain sequencing project: providing services to taxonomists for standard genome sequencing and annotation.</title>
        <authorList>
            <consortium name="The Broad Institute Genomics Platform"/>
            <consortium name="The Broad Institute Genome Sequencing Center for Infectious Disease"/>
            <person name="Wu L."/>
            <person name="Ma J."/>
        </authorList>
    </citation>
    <scope>NUCLEOTIDE SEQUENCE [LARGE SCALE GENOMIC DNA]</scope>
    <source>
        <strain evidence="2">CGMCC 1.10832</strain>
    </source>
</reference>
<dbReference type="RefSeq" id="WP_188467169.1">
    <property type="nucleotide sequence ID" value="NZ_BAABHU010000015.1"/>
</dbReference>
<comment type="caution">
    <text evidence="1">The sequence shown here is derived from an EMBL/GenBank/DDBJ whole genome shotgun (WGS) entry which is preliminary data.</text>
</comment>
<organism evidence="1 2">
    <name type="scientific">Marivirga lumbricoides</name>
    <dbReference type="NCBI Taxonomy" id="1046115"/>
    <lineage>
        <taxon>Bacteria</taxon>
        <taxon>Pseudomonadati</taxon>
        <taxon>Bacteroidota</taxon>
        <taxon>Cytophagia</taxon>
        <taxon>Cytophagales</taxon>
        <taxon>Marivirgaceae</taxon>
        <taxon>Marivirga</taxon>
    </lineage>
</organism>
<dbReference type="Proteomes" id="UP000636010">
    <property type="component" value="Unassembled WGS sequence"/>
</dbReference>
<dbReference type="PANTHER" id="PTHR36452">
    <property type="entry name" value="CHROMOSOME 12, WHOLE GENOME SHOTGUN SEQUENCE"/>
    <property type="match status" value="1"/>
</dbReference>
<keyword evidence="2" id="KW-1185">Reference proteome</keyword>
<proteinExistence type="predicted"/>
<dbReference type="Pfam" id="PF09365">
    <property type="entry name" value="DUF2461"/>
    <property type="match status" value="1"/>
</dbReference>
<dbReference type="EMBL" id="BMEC01000015">
    <property type="protein sequence ID" value="GGC50890.1"/>
    <property type="molecule type" value="Genomic_DNA"/>
</dbReference>